<organism evidence="7 8">
    <name type="scientific">Blautia parvula</name>
    <dbReference type="NCBI Taxonomy" id="2877527"/>
    <lineage>
        <taxon>Bacteria</taxon>
        <taxon>Bacillati</taxon>
        <taxon>Bacillota</taxon>
        <taxon>Clostridia</taxon>
        <taxon>Lachnospirales</taxon>
        <taxon>Lachnospiraceae</taxon>
        <taxon>Blautia</taxon>
    </lineage>
</organism>
<dbReference type="InterPro" id="IPR000175">
    <property type="entry name" value="Na/ntran_symport"/>
</dbReference>
<dbReference type="CDD" id="cd10336">
    <property type="entry name" value="SLC6sbd_Tyt1-Like"/>
    <property type="match status" value="1"/>
</dbReference>
<dbReference type="PROSITE" id="PS50267">
    <property type="entry name" value="NA_NEUROTRAN_SYMP_3"/>
    <property type="match status" value="1"/>
</dbReference>
<evidence type="ECO:0000313" key="7">
    <source>
        <dbReference type="EMBL" id="GAA6498427.1"/>
    </source>
</evidence>
<proteinExistence type="predicted"/>
<keyword evidence="3 6" id="KW-0812">Transmembrane</keyword>
<feature type="transmembrane region" description="Helical" evidence="6">
    <location>
        <begin position="12"/>
        <end position="35"/>
    </location>
</feature>
<evidence type="ECO:0000256" key="6">
    <source>
        <dbReference type="SAM" id="Phobius"/>
    </source>
</evidence>
<feature type="transmembrane region" description="Helical" evidence="6">
    <location>
        <begin position="421"/>
        <end position="441"/>
    </location>
</feature>
<dbReference type="SUPFAM" id="SSF161070">
    <property type="entry name" value="SNF-like"/>
    <property type="match status" value="1"/>
</dbReference>
<dbReference type="Proteomes" id="UP001600941">
    <property type="component" value="Unassembled WGS sequence"/>
</dbReference>
<dbReference type="PANTHER" id="PTHR42948">
    <property type="entry name" value="TRANSPORTER"/>
    <property type="match status" value="1"/>
</dbReference>
<dbReference type="EMBL" id="BAABZQ010000001">
    <property type="protein sequence ID" value="GAA6498427.1"/>
    <property type="molecule type" value="Genomic_DNA"/>
</dbReference>
<reference evidence="7 8" key="1">
    <citation type="submission" date="2024-04" db="EMBL/GenBank/DDBJ databases">
        <title>Defined microbial consortia suppress multidrug-resistant proinflammatory Enterobacteriaceae via ecological control.</title>
        <authorList>
            <person name="Furuichi M."/>
            <person name="Kawaguchi T."/>
            <person name="Pust M."/>
            <person name="Yasuma K."/>
            <person name="Plichta D."/>
            <person name="Hasegawa N."/>
            <person name="Ohya T."/>
            <person name="Bhattarai S."/>
            <person name="Sasajima S."/>
            <person name="Aoto Y."/>
            <person name="Tuganbaev T."/>
            <person name="Yaginuma M."/>
            <person name="Ueda M."/>
            <person name="Okahashi N."/>
            <person name="Amafuji K."/>
            <person name="Kiridooshi Y."/>
            <person name="Sugita K."/>
            <person name="Strazar M."/>
            <person name="Skelly A."/>
            <person name="Suda W."/>
            <person name="Hattori M."/>
            <person name="Nakamoto N."/>
            <person name="Caballero S."/>
            <person name="Norman J."/>
            <person name="Olle B."/>
            <person name="Tanoue T."/>
            <person name="Arita M."/>
            <person name="Bucci V."/>
            <person name="Atarashi K."/>
            <person name="Xavier R."/>
            <person name="Honda K."/>
        </authorList>
    </citation>
    <scope>NUCLEOTIDE SEQUENCE [LARGE SCALE GENOMIC DNA]</scope>
    <source>
        <strain evidence="8">k34-0107-D12</strain>
    </source>
</reference>
<name>A0ABQ0BPR6_9FIRM</name>
<feature type="transmembrane region" description="Helical" evidence="6">
    <location>
        <begin position="215"/>
        <end position="241"/>
    </location>
</feature>
<dbReference type="Gene3D" id="1.20.1740.10">
    <property type="entry name" value="Amino acid/polyamine transporter I"/>
    <property type="match status" value="1"/>
</dbReference>
<feature type="transmembrane region" description="Helical" evidence="6">
    <location>
        <begin position="253"/>
        <end position="277"/>
    </location>
</feature>
<evidence type="ECO:0000313" key="8">
    <source>
        <dbReference type="Proteomes" id="UP001600941"/>
    </source>
</evidence>
<protein>
    <submittedName>
        <fullName evidence="7">Sodium-dependent transporter</fullName>
    </submittedName>
</protein>
<feature type="transmembrane region" description="Helical" evidence="6">
    <location>
        <begin position="384"/>
        <end position="401"/>
    </location>
</feature>
<feature type="transmembrane region" description="Helical" evidence="6">
    <location>
        <begin position="302"/>
        <end position="331"/>
    </location>
</feature>
<sequence>MSKQTQETGGAPKWSGSFGFIMAAAGSAVGMGNLWRFPMLVGESGGGAFVLVYLICIFLVGIPLIIAEISIGRAGGKDAFGSYKALNSKWGGVGILAVITSFIGLSYYAVLGGWVIRYIFVSVTGLPKSSEAFFTSFTSNTGSQIIYYLVFMVITVAIVVMGIQKGIEKSCKIMMPLLILCLIVIVIRSCTLPGAGEGIKFFLKPDFSKLTPGAFLSALGQVFFSLSLGTGATITYGAYLGKNQNIPKSAASIAFFDTMVAMIAGFAILPAVFAFGFSPESGPSLMFQTLPAVFDEMAGGKIFGVVFFVLVLFAAVSTSIAFLEVVVSFAVNTFKVSRAKASVISAALITCLGIPCALSFGIWSDIKIAGRTFFDLGDYLVSNVSLPIGGILACIFIGWVWKRKNAEKEVTNDGKISFKLVSAWSVLVKFVLPVVIFIIFVTSNQWIKKLFEDLFGNLFK</sequence>
<gene>
    <name evidence="7" type="ORF">K340107D12_12430</name>
</gene>
<dbReference type="RefSeq" id="WP_227211067.1">
    <property type="nucleotide sequence ID" value="NZ_BAABZQ010000001.1"/>
</dbReference>
<dbReference type="PRINTS" id="PR00176">
    <property type="entry name" value="NANEUSMPORT"/>
</dbReference>
<dbReference type="InterPro" id="IPR047218">
    <property type="entry name" value="YocR/YhdH-like"/>
</dbReference>
<accession>A0ABQ0BPR6</accession>
<evidence type="ECO:0000256" key="5">
    <source>
        <dbReference type="ARBA" id="ARBA00023136"/>
    </source>
</evidence>
<evidence type="ECO:0000256" key="1">
    <source>
        <dbReference type="ARBA" id="ARBA00004141"/>
    </source>
</evidence>
<dbReference type="Pfam" id="PF00209">
    <property type="entry name" value="SNF"/>
    <property type="match status" value="2"/>
</dbReference>
<evidence type="ECO:0000256" key="4">
    <source>
        <dbReference type="ARBA" id="ARBA00022989"/>
    </source>
</evidence>
<feature type="transmembrane region" description="Helical" evidence="6">
    <location>
        <begin position="47"/>
        <end position="69"/>
    </location>
</feature>
<feature type="transmembrane region" description="Helical" evidence="6">
    <location>
        <begin position="343"/>
        <end position="364"/>
    </location>
</feature>
<feature type="transmembrane region" description="Helical" evidence="6">
    <location>
        <begin position="175"/>
        <end position="195"/>
    </location>
</feature>
<evidence type="ECO:0000256" key="2">
    <source>
        <dbReference type="ARBA" id="ARBA00022448"/>
    </source>
</evidence>
<dbReference type="PANTHER" id="PTHR42948:SF1">
    <property type="entry name" value="TRANSPORTER"/>
    <property type="match status" value="1"/>
</dbReference>
<keyword evidence="4 6" id="KW-1133">Transmembrane helix</keyword>
<keyword evidence="5 6" id="KW-0472">Membrane</keyword>
<comment type="subcellular location">
    <subcellularLocation>
        <location evidence="1">Membrane</location>
        <topology evidence="1">Multi-pass membrane protein</topology>
    </subcellularLocation>
</comment>
<dbReference type="InterPro" id="IPR037272">
    <property type="entry name" value="SNS_sf"/>
</dbReference>
<evidence type="ECO:0000256" key="3">
    <source>
        <dbReference type="ARBA" id="ARBA00022692"/>
    </source>
</evidence>
<keyword evidence="2" id="KW-0813">Transport</keyword>
<dbReference type="NCBIfam" id="NF037979">
    <property type="entry name" value="Na_transp"/>
    <property type="match status" value="1"/>
</dbReference>
<keyword evidence="8" id="KW-1185">Reference proteome</keyword>
<comment type="caution">
    <text evidence="7">The sequence shown here is derived from an EMBL/GenBank/DDBJ whole genome shotgun (WGS) entry which is preliminary data.</text>
</comment>
<feature type="transmembrane region" description="Helical" evidence="6">
    <location>
        <begin position="145"/>
        <end position="163"/>
    </location>
</feature>
<feature type="transmembrane region" description="Helical" evidence="6">
    <location>
        <begin position="90"/>
        <end position="120"/>
    </location>
</feature>